<protein>
    <recommendedName>
        <fullName evidence="3">F-box domain-containing protein</fullName>
    </recommendedName>
</protein>
<gene>
    <name evidence="1" type="ORF">HD556DRAFT_1451126</name>
</gene>
<dbReference type="SUPFAM" id="SSF52047">
    <property type="entry name" value="RNI-like"/>
    <property type="match status" value="1"/>
</dbReference>
<dbReference type="GeneID" id="64601647"/>
<organism evidence="1 2">
    <name type="scientific">Suillus plorans</name>
    <dbReference type="NCBI Taxonomy" id="116603"/>
    <lineage>
        <taxon>Eukaryota</taxon>
        <taxon>Fungi</taxon>
        <taxon>Dikarya</taxon>
        <taxon>Basidiomycota</taxon>
        <taxon>Agaricomycotina</taxon>
        <taxon>Agaricomycetes</taxon>
        <taxon>Agaricomycetidae</taxon>
        <taxon>Boletales</taxon>
        <taxon>Suillineae</taxon>
        <taxon>Suillaceae</taxon>
        <taxon>Suillus</taxon>
    </lineage>
</organism>
<dbReference type="InterPro" id="IPR032675">
    <property type="entry name" value="LRR_dom_sf"/>
</dbReference>
<keyword evidence="2" id="KW-1185">Reference proteome</keyword>
<name>A0A9P7ABB4_9AGAM</name>
<dbReference type="OrthoDB" id="3237066at2759"/>
<accession>A0A9P7ABB4</accession>
<evidence type="ECO:0000313" key="2">
    <source>
        <dbReference type="Proteomes" id="UP000719766"/>
    </source>
</evidence>
<sequence length="369" mass="41264">MSRYADCMPAIFILLFREMYRWRSLEIVSDTWMPIHSALQLLNERRTEGSSALRLESIRLKRTNDYLSYFWLFCPRIAKMVEGTMLAALIGPTSQGVSAQSPPLPKLRNIALYGVHLNWTNFLHYTLGAPPNQSLTVSRSIQSLELSHHSGEVRPTSDEFSGILEACPRLQNLVLRFSGPLAGLSRQVSLLLLQRLHYGYSCVGDGVRLFSGLHAPNLMKLSLEGRNLSGRTSSPIEDDGEDDNADSLLKYCATHPLFPKLQELSLYNVNAPVATFTLLMDAIPTLFHLLLHRTPNALPALSPIRKSLADRGMPCPALRSIHIFPNSHKDSLNATLKRRSTSAPRFAEWQCEEMTEGGITVFFGCSRVA</sequence>
<proteinExistence type="predicted"/>
<dbReference type="RefSeq" id="XP_041152522.1">
    <property type="nucleotide sequence ID" value="XM_041307883.1"/>
</dbReference>
<dbReference type="Gene3D" id="3.80.10.10">
    <property type="entry name" value="Ribonuclease Inhibitor"/>
    <property type="match status" value="1"/>
</dbReference>
<evidence type="ECO:0000313" key="1">
    <source>
        <dbReference type="EMBL" id="KAG1785037.1"/>
    </source>
</evidence>
<evidence type="ECO:0008006" key="3">
    <source>
        <dbReference type="Google" id="ProtNLM"/>
    </source>
</evidence>
<dbReference type="Proteomes" id="UP000719766">
    <property type="component" value="Unassembled WGS sequence"/>
</dbReference>
<dbReference type="EMBL" id="JABBWE010000121">
    <property type="protein sequence ID" value="KAG1785037.1"/>
    <property type="molecule type" value="Genomic_DNA"/>
</dbReference>
<reference evidence="1" key="1">
    <citation type="journal article" date="2020" name="New Phytol.">
        <title>Comparative genomics reveals dynamic genome evolution in host specialist ectomycorrhizal fungi.</title>
        <authorList>
            <person name="Lofgren L.A."/>
            <person name="Nguyen N.H."/>
            <person name="Vilgalys R."/>
            <person name="Ruytinx J."/>
            <person name="Liao H.L."/>
            <person name="Branco S."/>
            <person name="Kuo A."/>
            <person name="LaButti K."/>
            <person name="Lipzen A."/>
            <person name="Andreopoulos W."/>
            <person name="Pangilinan J."/>
            <person name="Riley R."/>
            <person name="Hundley H."/>
            <person name="Na H."/>
            <person name="Barry K."/>
            <person name="Grigoriev I.V."/>
            <person name="Stajich J.E."/>
            <person name="Kennedy P.G."/>
        </authorList>
    </citation>
    <scope>NUCLEOTIDE SEQUENCE</scope>
    <source>
        <strain evidence="1">S12</strain>
    </source>
</reference>
<dbReference type="AlphaFoldDB" id="A0A9P7ABB4"/>
<comment type="caution">
    <text evidence="1">The sequence shown here is derived from an EMBL/GenBank/DDBJ whole genome shotgun (WGS) entry which is preliminary data.</text>
</comment>